<dbReference type="CDD" id="cd18577">
    <property type="entry name" value="ABC_6TM_Pgp_ABCB1_D1_like"/>
    <property type="match status" value="1"/>
</dbReference>
<dbReference type="Proteomes" id="UP000799640">
    <property type="component" value="Unassembled WGS sequence"/>
</dbReference>
<dbReference type="GO" id="GO:0090374">
    <property type="term" value="P:oligopeptide export from mitochondrion"/>
    <property type="evidence" value="ECO:0007669"/>
    <property type="project" value="TreeGrafter"/>
</dbReference>
<dbReference type="GO" id="GO:0015421">
    <property type="term" value="F:ABC-type oligopeptide transporter activity"/>
    <property type="evidence" value="ECO:0007669"/>
    <property type="project" value="TreeGrafter"/>
</dbReference>
<evidence type="ECO:0000259" key="12">
    <source>
        <dbReference type="PROSITE" id="PS50893"/>
    </source>
</evidence>
<keyword evidence="3" id="KW-0813">Transport</keyword>
<feature type="transmembrane region" description="Helical" evidence="11">
    <location>
        <begin position="757"/>
        <end position="781"/>
    </location>
</feature>
<dbReference type="Pfam" id="PF00005">
    <property type="entry name" value="ABC_tran"/>
    <property type="match status" value="2"/>
</dbReference>
<evidence type="ECO:0000256" key="1">
    <source>
        <dbReference type="ARBA" id="ARBA00004141"/>
    </source>
</evidence>
<dbReference type="GO" id="GO:0005743">
    <property type="term" value="C:mitochondrial inner membrane"/>
    <property type="evidence" value="ECO:0007669"/>
    <property type="project" value="TreeGrafter"/>
</dbReference>
<feature type="transmembrane region" description="Helical" evidence="11">
    <location>
        <begin position="129"/>
        <end position="148"/>
    </location>
</feature>
<dbReference type="CDD" id="cd18578">
    <property type="entry name" value="ABC_6TM_Pgp_ABCB1_D2_like"/>
    <property type="match status" value="1"/>
</dbReference>
<evidence type="ECO:0000256" key="4">
    <source>
        <dbReference type="ARBA" id="ARBA00022692"/>
    </source>
</evidence>
<dbReference type="Gene3D" id="3.40.50.300">
    <property type="entry name" value="P-loop containing nucleotide triphosphate hydrolases"/>
    <property type="match status" value="2"/>
</dbReference>
<evidence type="ECO:0000313" key="14">
    <source>
        <dbReference type="EMBL" id="KAF2401756.1"/>
    </source>
</evidence>
<feature type="domain" description="ABC transporter" evidence="12">
    <location>
        <begin position="403"/>
        <end position="690"/>
    </location>
</feature>
<proteinExistence type="inferred from homology"/>
<dbReference type="GO" id="GO:0005524">
    <property type="term" value="F:ATP binding"/>
    <property type="evidence" value="ECO:0007669"/>
    <property type="project" value="UniProtKB-KW"/>
</dbReference>
<dbReference type="GO" id="GO:0016887">
    <property type="term" value="F:ATP hydrolysis activity"/>
    <property type="evidence" value="ECO:0007669"/>
    <property type="project" value="InterPro"/>
</dbReference>
<dbReference type="FunFam" id="3.40.50.300:FF:000913">
    <property type="entry name" value="ABC multidrug transporter SitT"/>
    <property type="match status" value="1"/>
</dbReference>
<keyword evidence="7" id="KW-0067">ATP-binding</keyword>
<feature type="region of interest" description="Disordered" evidence="10">
    <location>
        <begin position="716"/>
        <end position="736"/>
    </location>
</feature>
<dbReference type="InterPro" id="IPR011527">
    <property type="entry name" value="ABC1_TM_dom"/>
</dbReference>
<feature type="domain" description="ABC transmembrane type-1" evidence="13">
    <location>
        <begin position="762"/>
        <end position="1048"/>
    </location>
</feature>
<feature type="transmembrane region" description="Helical" evidence="11">
    <location>
        <begin position="306"/>
        <end position="328"/>
    </location>
</feature>
<organism evidence="14 15">
    <name type="scientific">Trichodelitschia bisporula</name>
    <dbReference type="NCBI Taxonomy" id="703511"/>
    <lineage>
        <taxon>Eukaryota</taxon>
        <taxon>Fungi</taxon>
        <taxon>Dikarya</taxon>
        <taxon>Ascomycota</taxon>
        <taxon>Pezizomycotina</taxon>
        <taxon>Dothideomycetes</taxon>
        <taxon>Dothideomycetes incertae sedis</taxon>
        <taxon>Phaeotrichales</taxon>
        <taxon>Phaeotrichaceae</taxon>
        <taxon>Trichodelitschia</taxon>
    </lineage>
</organism>
<dbReference type="PANTHER" id="PTHR43394:SF11">
    <property type="entry name" value="ATP-BINDING CASSETTE TRANSPORTER"/>
    <property type="match status" value="1"/>
</dbReference>
<feature type="compositionally biased region" description="Basic and acidic residues" evidence="10">
    <location>
        <begin position="473"/>
        <end position="482"/>
    </location>
</feature>
<evidence type="ECO:0000259" key="13">
    <source>
        <dbReference type="PROSITE" id="PS50929"/>
    </source>
</evidence>
<feature type="transmembrane region" description="Helical" evidence="11">
    <location>
        <begin position="340"/>
        <end position="362"/>
    </location>
</feature>
<sequence length="1326" mass="143958">MIMDEKVEARTSVGAVAGVSATGPGPVHAGPARVDGAPDVIIAVAGEKEGNEGAKTSVGNFFRIFTFGNGFDWTLVGVCVLSAIGAGVAMPLMFIVFGNLVGDFAGYFVPDSTVTRAEFQKTVNKNALYIFYLFIGKFCLSYTTMFTIRMSGLRISAALRLAYLKALFAQPVSIIDGISPGKISSRLTSSANTIQLGISMQFSMFIQTVALVIGLYVVAFVRSWLLTLVASVCLPFILVVYSAILPFFIKFHKATEAHQEEASAFAHEIFASIRIVKAFGAEARLSAKHDESIEKARKSELRNTPLMGLLLAPMFFAVYGTIALAFWFGIRQFVHGHLAGIGPLTTVLFSIMVVVTSIGGVASPIISMAKAATASQELFITIDAEVPDTSGKKGPEVSAEQDVTFRDVSFVYPSRPDVQVLDHLDATFPRGKVTAIVGPSGSGKSTIVGLVERWYDLGDQKAMESAIEAQVLKSDKPDKADKPGNTAVPAEPEKKEPGFTGGDIFIGNTNLKEIDAKWWRSQIGLVQQEPFLFNTTIFENVSYGLSGTQWENESREVKLKMVQSACQEASADEFVSKLPLAYETIVGESGIKLSGGQRQRLAIARSIIKQPSILILDEATSSIDVRTEQVVQKALDRVSQNRTTIVIAHRLSTIKKADKIFVLRRGQVVEEGTHEELLKDEDGLYYGLVHAQALETAGEDTPEDISFNEAARLASREVPGGSGPSNAEPSADEVQPSANTGFYQGFGRLIYEQRRHWLLYSIVITCAVSAGASYPLQAFLFSKLVNAFTLAKDKLVKTGNFWSLMFFILALAMALFYFTLGFAAHIVSTIVSSVYRKEYLQNILKRRVAFFDADGNSAGTLAARLASDPGQVEQLTGGQMAMAYISIFGMVGCIIIAFVYGWKLSLLSVFTIVPVILTAGFFRFRLEMKFEEMNAAVFADSSQFGTEAVGAFRTVKSLVLEDLISDRYENLLQTHARVAFKKARMWTLVFALSDSVTMACQALVFWYGGRLLASHEYNLQQYFVIYMAVVQGSEAAGIWFSMAPNMAEATAGANRIVGSRVLDSESSLKLEPGDPGSEGVGLEFRDVHFAYKSRAIPVLTGLNLKIDQGQFVALVGASGCGKSTVISLIERFYDPDSGHILYGDQDVTQLNVSSYRSGISLVAQESTLYEGSIRENVAMSVEADQATDAAIEEACKDAQIHEFVASLPEGYATQLGPKGLSLSGGQRQRLALARALLRKPRILLLDEATSSLDSESEKLVQEAIERAAGEGGRTVIAVAHRLATIQKADVIFVLGSGRVLEQGTHQSLLKAKGMYYSMCQAQALDK</sequence>
<dbReference type="EMBL" id="ML996692">
    <property type="protein sequence ID" value="KAF2401756.1"/>
    <property type="molecule type" value="Genomic_DNA"/>
</dbReference>
<dbReference type="SMART" id="SM00382">
    <property type="entry name" value="AAA"/>
    <property type="match status" value="2"/>
</dbReference>
<comment type="subcellular location">
    <subcellularLocation>
        <location evidence="1">Membrane</location>
        <topology evidence="1">Multi-pass membrane protein</topology>
    </subcellularLocation>
</comment>
<evidence type="ECO:0000256" key="7">
    <source>
        <dbReference type="ARBA" id="ARBA00022840"/>
    </source>
</evidence>
<feature type="transmembrane region" description="Helical" evidence="11">
    <location>
        <begin position="906"/>
        <end position="924"/>
    </location>
</feature>
<evidence type="ECO:0000256" key="5">
    <source>
        <dbReference type="ARBA" id="ARBA00022737"/>
    </source>
</evidence>
<dbReference type="SUPFAM" id="SSF90123">
    <property type="entry name" value="ABC transporter transmembrane region"/>
    <property type="match status" value="2"/>
</dbReference>
<dbReference type="OrthoDB" id="6500128at2759"/>
<dbReference type="InterPro" id="IPR039421">
    <property type="entry name" value="Type_1_exporter"/>
</dbReference>
<dbReference type="PROSITE" id="PS50929">
    <property type="entry name" value="ABC_TM1F"/>
    <property type="match status" value="2"/>
</dbReference>
<reference evidence="14" key="1">
    <citation type="journal article" date="2020" name="Stud. Mycol.">
        <title>101 Dothideomycetes genomes: a test case for predicting lifestyles and emergence of pathogens.</title>
        <authorList>
            <person name="Haridas S."/>
            <person name="Albert R."/>
            <person name="Binder M."/>
            <person name="Bloem J."/>
            <person name="Labutti K."/>
            <person name="Salamov A."/>
            <person name="Andreopoulos B."/>
            <person name="Baker S."/>
            <person name="Barry K."/>
            <person name="Bills G."/>
            <person name="Bluhm B."/>
            <person name="Cannon C."/>
            <person name="Castanera R."/>
            <person name="Culley D."/>
            <person name="Daum C."/>
            <person name="Ezra D."/>
            <person name="Gonzalez J."/>
            <person name="Henrissat B."/>
            <person name="Kuo A."/>
            <person name="Liang C."/>
            <person name="Lipzen A."/>
            <person name="Lutzoni F."/>
            <person name="Magnuson J."/>
            <person name="Mondo S."/>
            <person name="Nolan M."/>
            <person name="Ohm R."/>
            <person name="Pangilinan J."/>
            <person name="Park H.-J."/>
            <person name="Ramirez L."/>
            <person name="Alfaro M."/>
            <person name="Sun H."/>
            <person name="Tritt A."/>
            <person name="Yoshinaga Y."/>
            <person name="Zwiers L.-H."/>
            <person name="Turgeon B."/>
            <person name="Goodwin S."/>
            <person name="Spatafora J."/>
            <person name="Crous P."/>
            <person name="Grigoriev I."/>
        </authorList>
    </citation>
    <scope>NUCLEOTIDE SEQUENCE</scope>
    <source>
        <strain evidence="14">CBS 262.69</strain>
    </source>
</reference>
<keyword evidence="4 11" id="KW-0812">Transmembrane</keyword>
<name>A0A6G1I0V8_9PEZI</name>
<keyword evidence="15" id="KW-1185">Reference proteome</keyword>
<feature type="transmembrane region" description="Helical" evidence="11">
    <location>
        <begin position="73"/>
        <end position="97"/>
    </location>
</feature>
<evidence type="ECO:0000256" key="10">
    <source>
        <dbReference type="SAM" id="MobiDB-lite"/>
    </source>
</evidence>
<keyword evidence="6" id="KW-0547">Nucleotide-binding</keyword>
<dbReference type="Pfam" id="PF00664">
    <property type="entry name" value="ABC_membrane"/>
    <property type="match status" value="2"/>
</dbReference>
<accession>A0A6G1I0V8</accession>
<dbReference type="InterPro" id="IPR017871">
    <property type="entry name" value="ABC_transporter-like_CS"/>
</dbReference>
<feature type="transmembrane region" description="Helical" evidence="11">
    <location>
        <begin position="881"/>
        <end position="900"/>
    </location>
</feature>
<keyword evidence="9 11" id="KW-0472">Membrane</keyword>
<dbReference type="FunFam" id="1.20.1560.10:FF:000057">
    <property type="entry name" value="ABC multidrug transporter SitT"/>
    <property type="match status" value="1"/>
</dbReference>
<dbReference type="PROSITE" id="PS50893">
    <property type="entry name" value="ABC_TRANSPORTER_2"/>
    <property type="match status" value="2"/>
</dbReference>
<comment type="similarity">
    <text evidence="2">Belongs to the ABC transporter superfamily. ABCB family. Multidrug resistance exporter (TC 3.A.1.201) subfamily.</text>
</comment>
<protein>
    <submittedName>
        <fullName evidence="14">Leptomycin B resistance protein pmd1</fullName>
    </submittedName>
</protein>
<keyword evidence="8 11" id="KW-1133">Transmembrane helix</keyword>
<feature type="region of interest" description="Disordered" evidence="10">
    <location>
        <begin position="473"/>
        <end position="502"/>
    </location>
</feature>
<evidence type="ECO:0000256" key="2">
    <source>
        <dbReference type="ARBA" id="ARBA00007577"/>
    </source>
</evidence>
<dbReference type="InterPro" id="IPR003439">
    <property type="entry name" value="ABC_transporter-like_ATP-bd"/>
</dbReference>
<evidence type="ECO:0000256" key="9">
    <source>
        <dbReference type="ARBA" id="ARBA00023136"/>
    </source>
</evidence>
<dbReference type="PROSITE" id="PS00211">
    <property type="entry name" value="ABC_TRANSPORTER_1"/>
    <property type="match status" value="2"/>
</dbReference>
<feature type="transmembrane region" description="Helical" evidence="11">
    <location>
        <begin position="196"/>
        <end position="218"/>
    </location>
</feature>
<gene>
    <name evidence="14" type="ORF">EJ06DRAFT_581008</name>
</gene>
<evidence type="ECO:0000256" key="3">
    <source>
        <dbReference type="ARBA" id="ARBA00022448"/>
    </source>
</evidence>
<keyword evidence="5" id="KW-0677">Repeat</keyword>
<dbReference type="InterPro" id="IPR036640">
    <property type="entry name" value="ABC1_TM_sf"/>
</dbReference>
<feature type="transmembrane region" description="Helical" evidence="11">
    <location>
        <begin position="801"/>
        <end position="827"/>
    </location>
</feature>
<feature type="transmembrane region" description="Helical" evidence="11">
    <location>
        <begin position="985"/>
        <end position="1007"/>
    </location>
</feature>
<dbReference type="PANTHER" id="PTHR43394">
    <property type="entry name" value="ATP-DEPENDENT PERMEASE MDL1, MITOCHONDRIAL"/>
    <property type="match status" value="1"/>
</dbReference>
<dbReference type="Gene3D" id="1.20.1560.10">
    <property type="entry name" value="ABC transporter type 1, transmembrane domain"/>
    <property type="match status" value="1"/>
</dbReference>
<dbReference type="InterPro" id="IPR003593">
    <property type="entry name" value="AAA+_ATPase"/>
</dbReference>
<evidence type="ECO:0000256" key="8">
    <source>
        <dbReference type="ARBA" id="ARBA00022989"/>
    </source>
</evidence>
<evidence type="ECO:0000256" key="6">
    <source>
        <dbReference type="ARBA" id="ARBA00022741"/>
    </source>
</evidence>
<dbReference type="InterPro" id="IPR027417">
    <property type="entry name" value="P-loop_NTPase"/>
</dbReference>
<evidence type="ECO:0000313" key="15">
    <source>
        <dbReference type="Proteomes" id="UP000799640"/>
    </source>
</evidence>
<dbReference type="SUPFAM" id="SSF52540">
    <property type="entry name" value="P-loop containing nucleoside triphosphate hydrolases"/>
    <property type="match status" value="3"/>
</dbReference>
<feature type="domain" description="ABC transmembrane type-1" evidence="13">
    <location>
        <begin position="78"/>
        <end position="370"/>
    </location>
</feature>
<feature type="transmembrane region" description="Helical" evidence="11">
    <location>
        <begin position="224"/>
        <end position="249"/>
    </location>
</feature>
<evidence type="ECO:0000256" key="11">
    <source>
        <dbReference type="SAM" id="Phobius"/>
    </source>
</evidence>
<feature type="domain" description="ABC transporter" evidence="12">
    <location>
        <begin position="1082"/>
        <end position="1321"/>
    </location>
</feature>